<accession>A0A9Q0XXH2</accession>
<reference evidence="1" key="1">
    <citation type="journal article" date="2023" name="DNA Res.">
        <title>Chromosome-level genome assembly of Phrynocephalus forsythii using third-generation DNA sequencing and Hi-C analysis.</title>
        <authorList>
            <person name="Qi Y."/>
            <person name="Zhao W."/>
            <person name="Zhao Y."/>
            <person name="Niu C."/>
            <person name="Cao S."/>
            <person name="Zhang Y."/>
        </authorList>
    </citation>
    <scope>NUCLEOTIDE SEQUENCE</scope>
    <source>
        <tissue evidence="1">Muscle</tissue>
    </source>
</reference>
<comment type="caution">
    <text evidence="1">The sequence shown here is derived from an EMBL/GenBank/DDBJ whole genome shotgun (WGS) entry which is preliminary data.</text>
</comment>
<dbReference type="Proteomes" id="UP001142489">
    <property type="component" value="Unassembled WGS sequence"/>
</dbReference>
<evidence type="ECO:0000313" key="1">
    <source>
        <dbReference type="EMBL" id="KAJ7332171.1"/>
    </source>
</evidence>
<sequence>MHRRRNTGYLPVSLVLRRCICEFTLPTHPSPLSITCLVVFLSHTAADHWGTEERSTGREEHARCKVGGPISASLRLPVIFARAHLTHCVNSQMHLRRTKLTDKNMAAYAVRAETGISSISSLTVSRAFSFWLKVQSMGTDRLPKLCLIEQANSVTPNSWARQIGIIIAHFGLSTQSLLVSGQQAKITFKQIALDVSAQQDMELLSKNRTLIWLSKNKLVFKCEKYLTISLPYSLRRRYTRLRFEFLAFMNKFGHFHNLPYNERTCICSAPAIEDIAHILIDCELYTALRQSYLSKMMAKIAHWDVNFQLAFLLQSSNMQVVHGVANFICKTARVRSSYIDQIGIYCRGNADS</sequence>
<dbReference type="OrthoDB" id="6630248at2759"/>
<proteinExistence type="predicted"/>
<protein>
    <submittedName>
        <fullName evidence="1">Uncharacterized protein</fullName>
    </submittedName>
</protein>
<keyword evidence="2" id="KW-1185">Reference proteome</keyword>
<evidence type="ECO:0000313" key="2">
    <source>
        <dbReference type="Proteomes" id="UP001142489"/>
    </source>
</evidence>
<dbReference type="EMBL" id="JAPFRF010000005">
    <property type="protein sequence ID" value="KAJ7332171.1"/>
    <property type="molecule type" value="Genomic_DNA"/>
</dbReference>
<name>A0A9Q0XXH2_9SAUR</name>
<organism evidence="1 2">
    <name type="scientific">Phrynocephalus forsythii</name>
    <dbReference type="NCBI Taxonomy" id="171643"/>
    <lineage>
        <taxon>Eukaryota</taxon>
        <taxon>Metazoa</taxon>
        <taxon>Chordata</taxon>
        <taxon>Craniata</taxon>
        <taxon>Vertebrata</taxon>
        <taxon>Euteleostomi</taxon>
        <taxon>Lepidosauria</taxon>
        <taxon>Squamata</taxon>
        <taxon>Bifurcata</taxon>
        <taxon>Unidentata</taxon>
        <taxon>Episquamata</taxon>
        <taxon>Toxicofera</taxon>
        <taxon>Iguania</taxon>
        <taxon>Acrodonta</taxon>
        <taxon>Agamidae</taxon>
        <taxon>Agaminae</taxon>
        <taxon>Phrynocephalus</taxon>
    </lineage>
</organism>
<dbReference type="AlphaFoldDB" id="A0A9Q0XXH2"/>
<gene>
    <name evidence="1" type="ORF">JRQ81_014351</name>
</gene>